<dbReference type="PANTHER" id="PTHR47974:SF9">
    <property type="entry name" value="RECEPTOR-LIKE SERINE_THREONINE-PROTEIN KINASE"/>
    <property type="match status" value="1"/>
</dbReference>
<feature type="domain" description="Apple" evidence="10">
    <location>
        <begin position="373"/>
        <end position="462"/>
    </location>
</feature>
<protein>
    <recommendedName>
        <fullName evidence="13">Receptor-like serine/threonine-protein kinase</fullName>
    </recommendedName>
</protein>
<comment type="subcellular location">
    <subcellularLocation>
        <location evidence="1">Membrane</location>
        <topology evidence="1">Single-pass membrane protein</topology>
    </subcellularLocation>
</comment>
<feature type="domain" description="Protein kinase" evidence="8">
    <location>
        <begin position="548"/>
        <end position="804"/>
    </location>
</feature>
<dbReference type="Pfam" id="PF00954">
    <property type="entry name" value="S_locus_glycop"/>
    <property type="match status" value="1"/>
</dbReference>
<dbReference type="InterPro" id="IPR000858">
    <property type="entry name" value="S_locus_glycoprot_dom"/>
</dbReference>
<evidence type="ECO:0000256" key="5">
    <source>
        <dbReference type="ARBA" id="ARBA00023136"/>
    </source>
</evidence>
<evidence type="ECO:0000259" key="10">
    <source>
        <dbReference type="PROSITE" id="PS50948"/>
    </source>
</evidence>
<keyword evidence="6" id="KW-1015">Disulfide bond</keyword>
<dbReference type="Proteomes" id="UP000825935">
    <property type="component" value="Chromosome 32"/>
</dbReference>
<comment type="caution">
    <text evidence="11">The sequence shown here is derived from an EMBL/GenBank/DDBJ whole genome shotgun (WGS) entry which is preliminary data.</text>
</comment>
<keyword evidence="5 7" id="KW-0472">Membrane</keyword>
<gene>
    <name evidence="11" type="ORF">KP509_32G059800</name>
</gene>
<dbReference type="AlphaFoldDB" id="A0A8T2QV78"/>
<evidence type="ECO:0000256" key="2">
    <source>
        <dbReference type="ARBA" id="ARBA00022692"/>
    </source>
</evidence>
<evidence type="ECO:0000256" key="3">
    <source>
        <dbReference type="ARBA" id="ARBA00022729"/>
    </source>
</evidence>
<feature type="transmembrane region" description="Helical" evidence="7">
    <location>
        <begin position="486"/>
        <end position="509"/>
    </location>
</feature>
<evidence type="ECO:0000313" key="12">
    <source>
        <dbReference type="Proteomes" id="UP000825935"/>
    </source>
</evidence>
<dbReference type="Gene3D" id="1.10.510.10">
    <property type="entry name" value="Transferase(Phosphotransferase) domain 1"/>
    <property type="match status" value="1"/>
</dbReference>
<dbReference type="PROSITE" id="PS50948">
    <property type="entry name" value="PAN"/>
    <property type="match status" value="1"/>
</dbReference>
<dbReference type="EMBL" id="CM035437">
    <property type="protein sequence ID" value="KAH7287520.1"/>
    <property type="molecule type" value="Genomic_DNA"/>
</dbReference>
<dbReference type="EMBL" id="CM035437">
    <property type="protein sequence ID" value="KAH7287521.1"/>
    <property type="molecule type" value="Genomic_DNA"/>
</dbReference>
<dbReference type="OrthoDB" id="590879at2759"/>
<evidence type="ECO:0000256" key="7">
    <source>
        <dbReference type="SAM" id="Phobius"/>
    </source>
</evidence>
<dbReference type="GO" id="GO:0016020">
    <property type="term" value="C:membrane"/>
    <property type="evidence" value="ECO:0007669"/>
    <property type="project" value="UniProtKB-SubCell"/>
</dbReference>
<dbReference type="InterPro" id="IPR000719">
    <property type="entry name" value="Prot_kinase_dom"/>
</dbReference>
<dbReference type="SMART" id="SM00108">
    <property type="entry name" value="B_lectin"/>
    <property type="match status" value="1"/>
</dbReference>
<keyword evidence="3" id="KW-0732">Signal</keyword>
<dbReference type="GO" id="GO:0048544">
    <property type="term" value="P:recognition of pollen"/>
    <property type="evidence" value="ECO:0007669"/>
    <property type="project" value="InterPro"/>
</dbReference>
<sequence length="804" mass="86941">MLTQAMPVSLYKAVIILLVANNARVICLAQNSISHSLETEFRLSPNDISVQWNTFKPFLSSSNGVFVLGFEGGGREGYVLAIMYIIRYGNESVSSEVVWSANPHSPGGKDVTFALDEQGNATLTDPSKGTLWSSHTSSSSASAALSIEDSGNLILFSSSATGKSILWQSFQHPTDTLLEGQNFTAGMSLTALMRPLASEQVSVFVKMDVDGIGFYTDLGRNASSMLYWNFKADQETGIIDPTNSTLYARMGDRGFLAMYEAGEERVSLSVFKTYNSSTVLHRRMKLDTDGNLRVYYWENTSWQVDFEVISEDCSLPSVCGSYGICRLGGECACAEGHVLDKKDVNATFGRLNESNPREGCLLEEAESYSGATCSSGKPSHEDLFVQLVGVDSLYHQAITAPWPAAGNVSTVDECEQLCREDCACTGFFYNVATKCFLAYDTAAYSMVQTGKSDYVAFLRLSSAANFSMASLRAPTFIHVSGGVSRVAGVIIAAVVLTCVVVLILSVIVARNESRARLRSTDIEKKAFLSETPGVPPFIHYGILESATLKFSRPHTSSQIGSIYAGTLPSGSRVAITLFTVVNQVDWHEIKLHLASVGRISHPNIASLCGYSVQGDKLAVCYKKPSGSILNYPGLDWQQRVSVALGVARALAAIHAGRLVHGLLGLEEVFIGDGGAAALEVKLGWLGVAELVKSGLVVASNISPPSNLTEAEDVLRLGMLLSELFTRKRVKDSELEVWRLRWRDSAGGEDQELLDSAIAADANTDVLSKLTTSIRLCLHPSPLQRPSMYTIVQILEGSSSSHLSI</sequence>
<evidence type="ECO:0000256" key="6">
    <source>
        <dbReference type="ARBA" id="ARBA00023157"/>
    </source>
</evidence>
<dbReference type="EMBL" id="CM035437">
    <property type="protein sequence ID" value="KAH7287519.1"/>
    <property type="molecule type" value="Genomic_DNA"/>
</dbReference>
<keyword evidence="4 7" id="KW-1133">Transmembrane helix</keyword>
<accession>A0A8T2QV78</accession>
<evidence type="ECO:0000256" key="4">
    <source>
        <dbReference type="ARBA" id="ARBA00022989"/>
    </source>
</evidence>
<evidence type="ECO:0000313" key="11">
    <source>
        <dbReference type="EMBL" id="KAH7287520.1"/>
    </source>
</evidence>
<evidence type="ECO:0000259" key="8">
    <source>
        <dbReference type="PROSITE" id="PS50011"/>
    </source>
</evidence>
<dbReference type="PANTHER" id="PTHR47974">
    <property type="entry name" value="OS07G0415500 PROTEIN"/>
    <property type="match status" value="1"/>
</dbReference>
<keyword evidence="2 7" id="KW-0812">Transmembrane</keyword>
<dbReference type="InterPro" id="IPR001480">
    <property type="entry name" value="Bulb-type_lectin_dom"/>
</dbReference>
<organism evidence="11 12">
    <name type="scientific">Ceratopteris richardii</name>
    <name type="common">Triangle waterfern</name>
    <dbReference type="NCBI Taxonomy" id="49495"/>
    <lineage>
        <taxon>Eukaryota</taxon>
        <taxon>Viridiplantae</taxon>
        <taxon>Streptophyta</taxon>
        <taxon>Embryophyta</taxon>
        <taxon>Tracheophyta</taxon>
        <taxon>Polypodiopsida</taxon>
        <taxon>Polypodiidae</taxon>
        <taxon>Polypodiales</taxon>
        <taxon>Pteridineae</taxon>
        <taxon>Pteridaceae</taxon>
        <taxon>Parkerioideae</taxon>
        <taxon>Ceratopteris</taxon>
    </lineage>
</organism>
<name>A0A8T2QV78_CERRI</name>
<dbReference type="Gene3D" id="2.90.10.30">
    <property type="match status" value="1"/>
</dbReference>
<dbReference type="InterPro" id="IPR011009">
    <property type="entry name" value="Kinase-like_dom_sf"/>
</dbReference>
<dbReference type="GO" id="GO:0005524">
    <property type="term" value="F:ATP binding"/>
    <property type="evidence" value="ECO:0007669"/>
    <property type="project" value="InterPro"/>
</dbReference>
<reference evidence="11" key="1">
    <citation type="submission" date="2021-08" db="EMBL/GenBank/DDBJ databases">
        <title>WGS assembly of Ceratopteris richardii.</title>
        <authorList>
            <person name="Marchant D.B."/>
            <person name="Chen G."/>
            <person name="Jenkins J."/>
            <person name="Shu S."/>
            <person name="Leebens-Mack J."/>
            <person name="Grimwood J."/>
            <person name="Schmutz J."/>
            <person name="Soltis P."/>
            <person name="Soltis D."/>
            <person name="Chen Z.-H."/>
        </authorList>
    </citation>
    <scope>NUCLEOTIDE SEQUENCE</scope>
    <source>
        <strain evidence="11">Whitten #5841</strain>
        <tissue evidence="11">Leaf</tissue>
    </source>
</reference>
<dbReference type="SUPFAM" id="SSF51110">
    <property type="entry name" value="alpha-D-mannose-specific plant lectins"/>
    <property type="match status" value="1"/>
</dbReference>
<dbReference type="Pfam" id="PF01453">
    <property type="entry name" value="B_lectin"/>
    <property type="match status" value="1"/>
</dbReference>
<evidence type="ECO:0000259" key="9">
    <source>
        <dbReference type="PROSITE" id="PS50927"/>
    </source>
</evidence>
<dbReference type="PROSITE" id="PS50011">
    <property type="entry name" value="PROTEIN_KINASE_DOM"/>
    <property type="match status" value="1"/>
</dbReference>
<feature type="domain" description="Bulb-type lectin" evidence="9">
    <location>
        <begin position="34"/>
        <end position="168"/>
    </location>
</feature>
<evidence type="ECO:0000256" key="1">
    <source>
        <dbReference type="ARBA" id="ARBA00004167"/>
    </source>
</evidence>
<proteinExistence type="predicted"/>
<keyword evidence="12" id="KW-1185">Reference proteome</keyword>
<evidence type="ECO:0008006" key="13">
    <source>
        <dbReference type="Google" id="ProtNLM"/>
    </source>
</evidence>
<dbReference type="InterPro" id="IPR003609">
    <property type="entry name" value="Pan_app"/>
</dbReference>
<dbReference type="PROSITE" id="PS50927">
    <property type="entry name" value="BULB_LECTIN"/>
    <property type="match status" value="1"/>
</dbReference>
<dbReference type="GO" id="GO:0004672">
    <property type="term" value="F:protein kinase activity"/>
    <property type="evidence" value="ECO:0007669"/>
    <property type="project" value="InterPro"/>
</dbReference>
<dbReference type="InterPro" id="IPR036426">
    <property type="entry name" value="Bulb-type_lectin_dom_sf"/>
</dbReference>
<dbReference type="SUPFAM" id="SSF56112">
    <property type="entry name" value="Protein kinase-like (PK-like)"/>
    <property type="match status" value="1"/>
</dbReference>
<dbReference type="Gene3D" id="3.30.200.20">
    <property type="entry name" value="Phosphorylase Kinase, domain 1"/>
    <property type="match status" value="1"/>
</dbReference>